<name>A0A1W0WRJ3_HYPEX</name>
<dbReference type="InterPro" id="IPR050311">
    <property type="entry name" value="ORC1/CDC6"/>
</dbReference>
<dbReference type="Proteomes" id="UP000192578">
    <property type="component" value="Unassembled WGS sequence"/>
</dbReference>
<evidence type="ECO:0000313" key="7">
    <source>
        <dbReference type="EMBL" id="OQV17809.1"/>
    </source>
</evidence>
<organism evidence="7 8">
    <name type="scientific">Hypsibius exemplaris</name>
    <name type="common">Freshwater tardigrade</name>
    <dbReference type="NCBI Taxonomy" id="2072580"/>
    <lineage>
        <taxon>Eukaryota</taxon>
        <taxon>Metazoa</taxon>
        <taxon>Ecdysozoa</taxon>
        <taxon>Tardigrada</taxon>
        <taxon>Eutardigrada</taxon>
        <taxon>Parachela</taxon>
        <taxon>Hypsibioidea</taxon>
        <taxon>Hypsibiidae</taxon>
        <taxon>Hypsibius</taxon>
    </lineage>
</organism>
<keyword evidence="3" id="KW-0235">DNA replication</keyword>
<dbReference type="InterPro" id="IPR027417">
    <property type="entry name" value="P-loop_NTPase"/>
</dbReference>
<dbReference type="InterPro" id="IPR041664">
    <property type="entry name" value="AAA_16"/>
</dbReference>
<dbReference type="InterPro" id="IPR015163">
    <property type="entry name" value="Cdc6_C"/>
</dbReference>
<comment type="caution">
    <text evidence="7">The sequence shown here is derived from an EMBL/GenBank/DDBJ whole genome shotgun (WGS) entry which is preliminary data.</text>
</comment>
<dbReference type="Gene3D" id="1.10.10.10">
    <property type="entry name" value="Winged helix-like DNA-binding domain superfamily/Winged helix DNA-binding domain"/>
    <property type="match status" value="1"/>
</dbReference>
<dbReference type="Gene3D" id="3.40.50.300">
    <property type="entry name" value="P-loop containing nucleotide triphosphate hydrolases"/>
    <property type="match status" value="1"/>
</dbReference>
<accession>A0A1W0WRJ3</accession>
<dbReference type="PANTHER" id="PTHR10763">
    <property type="entry name" value="CELL DIVISION CONTROL PROTEIN 6-RELATED"/>
    <property type="match status" value="1"/>
</dbReference>
<sequence>MATPRINRRGAIPSALVDTPKRPRKSCRIAEVCEPLVGREKEIQFMEDVIAEHMKSETSGSLYISGTPGTGKTACVDYVFRKHKGKKCLINCFAVEDCRTIYSQIWSELRGGNDGGLPLTPSRNQRELLKLEGMLQEERDIKLIVLDEIDQLRTKDSTLLDRIFGWPTLPKFHVIVIGVSNGLDLTTKLSLRSAVKTPKKLHFTPYSAEQVTAITAKSIHKEGISVHPTAVALCSKRVANRSGDIRMAFSIVKRSVIAAESPSKKLNRSEGSENEPADVPPVDNGVKISHVQAVMSEQSSTKTLSTLPTQQRILICCGLLLSKAKKPITVGALDSKYSEIRSSQGLPPLSQTDVVHFCELLASLGVFSLKKNSKNVRLSSVSFKSEEEAEFNVVGKPMMDSILNGTIGGGI</sequence>
<dbReference type="GO" id="GO:0051301">
    <property type="term" value="P:cell division"/>
    <property type="evidence" value="ECO:0007669"/>
    <property type="project" value="UniProtKB-KW"/>
</dbReference>
<keyword evidence="4" id="KW-0131">Cell cycle</keyword>
<dbReference type="SUPFAM" id="SSF46785">
    <property type="entry name" value="Winged helix' DNA-binding domain"/>
    <property type="match status" value="1"/>
</dbReference>
<keyword evidence="2 7" id="KW-0132">Cell division</keyword>
<dbReference type="GO" id="GO:0003688">
    <property type="term" value="F:DNA replication origin binding"/>
    <property type="evidence" value="ECO:0007669"/>
    <property type="project" value="TreeGrafter"/>
</dbReference>
<dbReference type="SMART" id="SM01074">
    <property type="entry name" value="Cdc6_C"/>
    <property type="match status" value="1"/>
</dbReference>
<dbReference type="Gene3D" id="1.10.8.60">
    <property type="match status" value="1"/>
</dbReference>
<dbReference type="PIRSF" id="PIRSF001767">
    <property type="entry name" value="Cdc6"/>
    <property type="match status" value="1"/>
</dbReference>
<dbReference type="OrthoDB" id="1926878at2759"/>
<protein>
    <submittedName>
        <fullName evidence="7">Cell division control protein 6-like protein</fullName>
    </submittedName>
</protein>
<evidence type="ECO:0000256" key="3">
    <source>
        <dbReference type="ARBA" id="ARBA00022705"/>
    </source>
</evidence>
<dbReference type="Pfam" id="PF09079">
    <property type="entry name" value="WHD_Cdc6"/>
    <property type="match status" value="1"/>
</dbReference>
<dbReference type="EMBL" id="MTYJ01000056">
    <property type="protein sequence ID" value="OQV17809.1"/>
    <property type="molecule type" value="Genomic_DNA"/>
</dbReference>
<dbReference type="GO" id="GO:0033314">
    <property type="term" value="P:mitotic DNA replication checkpoint signaling"/>
    <property type="evidence" value="ECO:0007669"/>
    <property type="project" value="TreeGrafter"/>
</dbReference>
<dbReference type="GO" id="GO:0005634">
    <property type="term" value="C:nucleus"/>
    <property type="evidence" value="ECO:0007669"/>
    <property type="project" value="TreeGrafter"/>
</dbReference>
<evidence type="ECO:0000256" key="5">
    <source>
        <dbReference type="SAM" id="MobiDB-lite"/>
    </source>
</evidence>
<evidence type="ECO:0000256" key="1">
    <source>
        <dbReference type="ARBA" id="ARBA00006184"/>
    </source>
</evidence>
<evidence type="ECO:0000256" key="2">
    <source>
        <dbReference type="ARBA" id="ARBA00022618"/>
    </source>
</evidence>
<dbReference type="AlphaFoldDB" id="A0A1W0WRJ3"/>
<dbReference type="SUPFAM" id="SSF52540">
    <property type="entry name" value="P-loop containing nucleoside triphosphate hydrolases"/>
    <property type="match status" value="1"/>
</dbReference>
<dbReference type="InterPro" id="IPR036388">
    <property type="entry name" value="WH-like_DNA-bd_sf"/>
</dbReference>
<feature type="domain" description="Cdc6 C-terminal" evidence="6">
    <location>
        <begin position="315"/>
        <end position="394"/>
    </location>
</feature>
<proteinExistence type="inferred from homology"/>
<dbReference type="InterPro" id="IPR016314">
    <property type="entry name" value="Cdc6/18"/>
</dbReference>
<comment type="similarity">
    <text evidence="1">Belongs to the CDC6/cdc18 family.</text>
</comment>
<dbReference type="GO" id="GO:0006270">
    <property type="term" value="P:DNA replication initiation"/>
    <property type="evidence" value="ECO:0007669"/>
    <property type="project" value="InterPro"/>
</dbReference>
<evidence type="ECO:0000313" key="8">
    <source>
        <dbReference type="Proteomes" id="UP000192578"/>
    </source>
</evidence>
<gene>
    <name evidence="7" type="ORF">BV898_08105</name>
</gene>
<dbReference type="InterPro" id="IPR036390">
    <property type="entry name" value="WH_DNA-bd_sf"/>
</dbReference>
<dbReference type="Pfam" id="PF13191">
    <property type="entry name" value="AAA_16"/>
    <property type="match status" value="1"/>
</dbReference>
<evidence type="ECO:0000256" key="4">
    <source>
        <dbReference type="ARBA" id="ARBA00023306"/>
    </source>
</evidence>
<dbReference type="PANTHER" id="PTHR10763:SF26">
    <property type="entry name" value="CELL DIVISION CONTROL PROTEIN 6 HOMOLOG"/>
    <property type="match status" value="1"/>
</dbReference>
<reference evidence="8" key="1">
    <citation type="submission" date="2017-01" db="EMBL/GenBank/DDBJ databases">
        <title>Comparative genomics of anhydrobiosis in the tardigrade Hypsibius dujardini.</title>
        <authorList>
            <person name="Yoshida Y."/>
            <person name="Koutsovoulos G."/>
            <person name="Laetsch D."/>
            <person name="Stevens L."/>
            <person name="Kumar S."/>
            <person name="Horikawa D."/>
            <person name="Ishino K."/>
            <person name="Komine S."/>
            <person name="Tomita M."/>
            <person name="Blaxter M."/>
            <person name="Arakawa K."/>
        </authorList>
    </citation>
    <scope>NUCLEOTIDE SEQUENCE [LARGE SCALE GENOMIC DNA]</scope>
    <source>
        <strain evidence="8">Z151</strain>
    </source>
</reference>
<keyword evidence="8" id="KW-1185">Reference proteome</keyword>
<evidence type="ECO:0000259" key="6">
    <source>
        <dbReference type="SMART" id="SM01074"/>
    </source>
</evidence>
<feature type="region of interest" description="Disordered" evidence="5">
    <location>
        <begin position="262"/>
        <end position="283"/>
    </location>
</feature>